<dbReference type="EMBL" id="JACHMN010000001">
    <property type="protein sequence ID" value="MBB5867540.1"/>
    <property type="molecule type" value="Genomic_DNA"/>
</dbReference>
<sequence length="290" mass="31179">MTIHWRALTPDDLGVVAELAQAAVTADGGLVSTASPAFLERRYTADGVTAIGAFETEQLIAVGSVRTVGQTAVAVGLVHPEQRARGIGGELLDRLIAEARPLPGALRVETEALSAEAHQLFASRGLRQTFAEDVLYRSLREPFKGEPLPGELTVEAWTADNQDAFFEAYQASFADRPGFPNWTAQQWIDWTVDDEFLPASSLLARDADGAPAGFVTCAEGFLIQVGVVPQWRQRRLGRALAVAGLERMREASPDGEVFLDVNVDNPASAGLFAGLGFATVARRARYEEAA</sequence>
<dbReference type="SUPFAM" id="SSF55729">
    <property type="entry name" value="Acyl-CoA N-acyltransferases (Nat)"/>
    <property type="match status" value="2"/>
</dbReference>
<dbReference type="PANTHER" id="PTHR43877">
    <property type="entry name" value="AMINOALKYLPHOSPHONATE N-ACETYLTRANSFERASE-RELATED-RELATED"/>
    <property type="match status" value="1"/>
</dbReference>
<evidence type="ECO:0000313" key="4">
    <source>
        <dbReference type="EMBL" id="MBB5867540.1"/>
    </source>
</evidence>
<dbReference type="PANTHER" id="PTHR43877:SF2">
    <property type="entry name" value="AMINOALKYLPHOSPHONATE N-ACETYLTRANSFERASE-RELATED"/>
    <property type="match status" value="1"/>
</dbReference>
<dbReference type="Pfam" id="PF00583">
    <property type="entry name" value="Acetyltransf_1"/>
    <property type="match status" value="2"/>
</dbReference>
<keyword evidence="5" id="KW-1185">Reference proteome</keyword>
<feature type="domain" description="N-acetyltransferase" evidence="3">
    <location>
        <begin position="152"/>
        <end position="290"/>
    </location>
</feature>
<keyword evidence="1" id="KW-0808">Transferase</keyword>
<comment type="caution">
    <text evidence="4">The sequence shown here is derived from an EMBL/GenBank/DDBJ whole genome shotgun (WGS) entry which is preliminary data.</text>
</comment>
<reference evidence="4 5" key="1">
    <citation type="submission" date="2020-08" db="EMBL/GenBank/DDBJ databases">
        <title>Sequencing the genomes of 1000 actinobacteria strains.</title>
        <authorList>
            <person name="Klenk H.-P."/>
        </authorList>
    </citation>
    <scope>NUCLEOTIDE SEQUENCE [LARGE SCALE GENOMIC DNA]</scope>
    <source>
        <strain evidence="4 5">DSM 45362</strain>
    </source>
</reference>
<dbReference type="InterPro" id="IPR000182">
    <property type="entry name" value="GNAT_dom"/>
</dbReference>
<dbReference type="InterPro" id="IPR016181">
    <property type="entry name" value="Acyl_CoA_acyltransferase"/>
</dbReference>
<dbReference type="Proteomes" id="UP000587527">
    <property type="component" value="Unassembled WGS sequence"/>
</dbReference>
<dbReference type="InterPro" id="IPR050832">
    <property type="entry name" value="Bact_Acetyltransf"/>
</dbReference>
<name>A0A841BL52_9ACTN</name>
<feature type="domain" description="N-acetyltransferase" evidence="3">
    <location>
        <begin position="3"/>
        <end position="155"/>
    </location>
</feature>
<keyword evidence="2" id="KW-0012">Acyltransferase</keyword>
<proteinExistence type="predicted"/>
<dbReference type="RefSeq" id="WP_184832407.1">
    <property type="nucleotide sequence ID" value="NZ_JACHMN010000001.1"/>
</dbReference>
<dbReference type="Gene3D" id="3.40.630.30">
    <property type="match status" value="1"/>
</dbReference>
<evidence type="ECO:0000313" key="5">
    <source>
        <dbReference type="Proteomes" id="UP000587527"/>
    </source>
</evidence>
<evidence type="ECO:0000259" key="3">
    <source>
        <dbReference type="PROSITE" id="PS51186"/>
    </source>
</evidence>
<dbReference type="GO" id="GO:0016747">
    <property type="term" value="F:acyltransferase activity, transferring groups other than amino-acyl groups"/>
    <property type="evidence" value="ECO:0007669"/>
    <property type="project" value="InterPro"/>
</dbReference>
<organism evidence="4 5">
    <name type="scientific">Allocatelliglobosispora scoriae</name>
    <dbReference type="NCBI Taxonomy" id="643052"/>
    <lineage>
        <taxon>Bacteria</taxon>
        <taxon>Bacillati</taxon>
        <taxon>Actinomycetota</taxon>
        <taxon>Actinomycetes</taxon>
        <taxon>Micromonosporales</taxon>
        <taxon>Micromonosporaceae</taxon>
        <taxon>Allocatelliglobosispora</taxon>
    </lineage>
</organism>
<protein>
    <submittedName>
        <fullName evidence="4">Mycothiol synthase</fullName>
    </submittedName>
</protein>
<evidence type="ECO:0000256" key="1">
    <source>
        <dbReference type="ARBA" id="ARBA00022679"/>
    </source>
</evidence>
<dbReference type="PROSITE" id="PS51186">
    <property type="entry name" value="GNAT"/>
    <property type="match status" value="2"/>
</dbReference>
<accession>A0A841BL52</accession>
<dbReference type="AlphaFoldDB" id="A0A841BL52"/>
<gene>
    <name evidence="4" type="ORF">F4553_000919</name>
</gene>
<dbReference type="CDD" id="cd04301">
    <property type="entry name" value="NAT_SF"/>
    <property type="match status" value="1"/>
</dbReference>
<evidence type="ECO:0000256" key="2">
    <source>
        <dbReference type="ARBA" id="ARBA00023315"/>
    </source>
</evidence>